<dbReference type="AlphaFoldDB" id="A0A069P3C8"/>
<dbReference type="Pfam" id="PF16925">
    <property type="entry name" value="TetR_C_13"/>
    <property type="match status" value="1"/>
</dbReference>
<sequence>MNDVRERILGTAARLFSQHSCHQIGVDLIARESNVSKVTMYRYFQSKEALLLEVLKERMQAIEEALTCAIACNPSGRERLRAIFRWYESWFNQPDFQGCVFVAALYEYHAHPQVVSMAEAQRERLRELIRRTLLDMIHPSVLDQLSRQMVFLLYGAIFFAQTGRKGAAAQDAWECASQLIDFAIQGRA</sequence>
<dbReference type="EMBL" id="JFHE01000014">
    <property type="protein sequence ID" value="KDR34409.1"/>
    <property type="molecule type" value="Genomic_DNA"/>
</dbReference>
<keyword evidence="1" id="KW-0805">Transcription regulation</keyword>
<evidence type="ECO:0000256" key="1">
    <source>
        <dbReference type="ARBA" id="ARBA00023015"/>
    </source>
</evidence>
<dbReference type="PANTHER" id="PTHR47506:SF1">
    <property type="entry name" value="HTH-TYPE TRANSCRIPTIONAL REGULATOR YJDC"/>
    <property type="match status" value="1"/>
</dbReference>
<dbReference type="Proteomes" id="UP000597138">
    <property type="component" value="Unassembled WGS sequence"/>
</dbReference>
<dbReference type="InterPro" id="IPR001647">
    <property type="entry name" value="HTH_TetR"/>
</dbReference>
<evidence type="ECO:0000256" key="3">
    <source>
        <dbReference type="ARBA" id="ARBA00023163"/>
    </source>
</evidence>
<reference evidence="6" key="1">
    <citation type="journal article" date="2014" name="Int. J. Syst. Evol. Microbiol.">
        <title>Complete genome of a new Firmicutes species belonging to the dominant human colonic microbiota ('Ruminococcus bicirculans') reveals two chromosomes and a selective capacity to utilize plant glucans.</title>
        <authorList>
            <consortium name="NISC Comparative Sequencing Program"/>
            <person name="Wegmann U."/>
            <person name="Louis P."/>
            <person name="Goesmann A."/>
            <person name="Henrissat B."/>
            <person name="Duncan S.H."/>
            <person name="Flint H.J."/>
        </authorList>
    </citation>
    <scope>NUCLEOTIDE SEQUENCE</scope>
    <source>
        <strain evidence="6">CGMCC 1.11013</strain>
    </source>
</reference>
<evidence type="ECO:0000313" key="9">
    <source>
        <dbReference type="Proteomes" id="UP000597138"/>
    </source>
</evidence>
<dbReference type="PRINTS" id="PR00455">
    <property type="entry name" value="HTHTETR"/>
</dbReference>
<evidence type="ECO:0000256" key="2">
    <source>
        <dbReference type="ARBA" id="ARBA00023125"/>
    </source>
</evidence>
<dbReference type="Proteomes" id="UP000027439">
    <property type="component" value="Unassembled WGS sequence"/>
</dbReference>
<dbReference type="SUPFAM" id="SSF46689">
    <property type="entry name" value="Homeodomain-like"/>
    <property type="match status" value="1"/>
</dbReference>
<dbReference type="InterPro" id="IPR011075">
    <property type="entry name" value="TetR_C"/>
</dbReference>
<dbReference type="PROSITE" id="PS50977">
    <property type="entry name" value="HTH_TETR_2"/>
    <property type="match status" value="1"/>
</dbReference>
<evidence type="ECO:0000259" key="5">
    <source>
        <dbReference type="PROSITE" id="PS50977"/>
    </source>
</evidence>
<name>A0A069P3C8_9BURK</name>
<evidence type="ECO:0000313" key="7">
    <source>
        <dbReference type="EMBL" id="KDR34409.1"/>
    </source>
</evidence>
<accession>A0A069P3C8</accession>
<organism evidence="7 8">
    <name type="scientific">Caballeronia grimmiae</name>
    <dbReference type="NCBI Taxonomy" id="1071679"/>
    <lineage>
        <taxon>Bacteria</taxon>
        <taxon>Pseudomonadati</taxon>
        <taxon>Pseudomonadota</taxon>
        <taxon>Betaproteobacteria</taxon>
        <taxon>Burkholderiales</taxon>
        <taxon>Burkholderiaceae</taxon>
        <taxon>Caballeronia</taxon>
    </lineage>
</organism>
<evidence type="ECO:0000313" key="6">
    <source>
        <dbReference type="EMBL" id="GGD51078.1"/>
    </source>
</evidence>
<dbReference type="InterPro" id="IPR036271">
    <property type="entry name" value="Tet_transcr_reg_TetR-rel_C_sf"/>
</dbReference>
<evidence type="ECO:0000313" key="8">
    <source>
        <dbReference type="Proteomes" id="UP000027439"/>
    </source>
</evidence>
<proteinExistence type="predicted"/>
<dbReference type="Gene3D" id="1.10.357.10">
    <property type="entry name" value="Tetracycline Repressor, domain 2"/>
    <property type="match status" value="1"/>
</dbReference>
<keyword evidence="9" id="KW-1185">Reference proteome</keyword>
<keyword evidence="2 4" id="KW-0238">DNA-binding</keyword>
<keyword evidence="3" id="KW-0804">Transcription</keyword>
<dbReference type="Pfam" id="PF00440">
    <property type="entry name" value="TetR_N"/>
    <property type="match status" value="1"/>
</dbReference>
<comment type="caution">
    <text evidence="7">The sequence shown here is derived from an EMBL/GenBank/DDBJ whole genome shotgun (WGS) entry which is preliminary data.</text>
</comment>
<reference evidence="9" key="3">
    <citation type="journal article" date="2019" name="Int. J. Syst. Evol. Microbiol.">
        <title>The Global Catalogue of Microorganisms (GCM) 10K type strain sequencing project: providing services to taxonomists for standard genome sequencing and annotation.</title>
        <authorList>
            <consortium name="The Broad Institute Genomics Platform"/>
            <consortium name="The Broad Institute Genome Sequencing Center for Infectious Disease"/>
            <person name="Wu L."/>
            <person name="Ma J."/>
        </authorList>
    </citation>
    <scope>NUCLEOTIDE SEQUENCE [LARGE SCALE GENOMIC DNA]</scope>
    <source>
        <strain evidence="9">CGMCC 1.11013</strain>
    </source>
</reference>
<dbReference type="SUPFAM" id="SSF48498">
    <property type="entry name" value="Tetracyclin repressor-like, C-terminal domain"/>
    <property type="match status" value="1"/>
</dbReference>
<feature type="DNA-binding region" description="H-T-H motif" evidence="4">
    <location>
        <begin position="25"/>
        <end position="44"/>
    </location>
</feature>
<protein>
    <recommendedName>
        <fullName evidence="5">HTH tetR-type domain-containing protein</fullName>
    </recommendedName>
</protein>
<reference evidence="7 8" key="2">
    <citation type="submission" date="2014-03" db="EMBL/GenBank/DDBJ databases">
        <title>Draft Genome Sequences of Four Burkholderia Strains.</title>
        <authorList>
            <person name="Liu X.Y."/>
            <person name="Li C.X."/>
            <person name="Xu J.H."/>
        </authorList>
    </citation>
    <scope>NUCLEOTIDE SEQUENCE [LARGE SCALE GENOMIC DNA]</scope>
    <source>
        <strain evidence="7 8">R27</strain>
    </source>
</reference>
<feature type="domain" description="HTH tetR-type" evidence="5">
    <location>
        <begin position="2"/>
        <end position="62"/>
    </location>
</feature>
<dbReference type="PANTHER" id="PTHR47506">
    <property type="entry name" value="TRANSCRIPTIONAL REGULATORY PROTEIN"/>
    <property type="match status" value="1"/>
</dbReference>
<dbReference type="eggNOG" id="COG1309">
    <property type="taxonomic scope" value="Bacteria"/>
</dbReference>
<reference evidence="6" key="4">
    <citation type="submission" date="2024-05" db="EMBL/GenBank/DDBJ databases">
        <authorList>
            <person name="Sun Q."/>
            <person name="Zhou Y."/>
        </authorList>
    </citation>
    <scope>NUCLEOTIDE SEQUENCE</scope>
    <source>
        <strain evidence="6">CGMCC 1.11013</strain>
    </source>
</reference>
<dbReference type="OrthoDB" id="116240at2"/>
<dbReference type="EMBL" id="BMEG01000001">
    <property type="protein sequence ID" value="GGD51078.1"/>
    <property type="molecule type" value="Genomic_DNA"/>
</dbReference>
<dbReference type="GO" id="GO:0003677">
    <property type="term" value="F:DNA binding"/>
    <property type="evidence" value="ECO:0007669"/>
    <property type="project" value="UniProtKB-UniRule"/>
</dbReference>
<dbReference type="RefSeq" id="WP_035966223.1">
    <property type="nucleotide sequence ID" value="NZ_BMEG01000001.1"/>
</dbReference>
<dbReference type="InterPro" id="IPR009057">
    <property type="entry name" value="Homeodomain-like_sf"/>
</dbReference>
<gene>
    <name evidence="7" type="ORF">BG57_06660</name>
    <name evidence="6" type="ORF">GCM10010985_00960</name>
</gene>
<evidence type="ECO:0000256" key="4">
    <source>
        <dbReference type="PROSITE-ProRule" id="PRU00335"/>
    </source>
</evidence>